<protein>
    <submittedName>
        <fullName evidence="1">Uncharacterized protein</fullName>
    </submittedName>
</protein>
<dbReference type="SUPFAM" id="SSF46689">
    <property type="entry name" value="Homeodomain-like"/>
    <property type="match status" value="1"/>
</dbReference>
<dbReference type="OrthoDB" id="2266637at2759"/>
<evidence type="ECO:0000313" key="2">
    <source>
        <dbReference type="Proteomes" id="UP000027222"/>
    </source>
</evidence>
<dbReference type="HOGENOM" id="CLU_056788_1_8_1"/>
<dbReference type="AlphaFoldDB" id="A0A067S8P3"/>
<organism evidence="1 2">
    <name type="scientific">Galerina marginata (strain CBS 339.88)</name>
    <dbReference type="NCBI Taxonomy" id="685588"/>
    <lineage>
        <taxon>Eukaryota</taxon>
        <taxon>Fungi</taxon>
        <taxon>Dikarya</taxon>
        <taxon>Basidiomycota</taxon>
        <taxon>Agaricomycotina</taxon>
        <taxon>Agaricomycetes</taxon>
        <taxon>Agaricomycetidae</taxon>
        <taxon>Agaricales</taxon>
        <taxon>Agaricineae</taxon>
        <taxon>Strophariaceae</taxon>
        <taxon>Galerina</taxon>
    </lineage>
</organism>
<proteinExistence type="predicted"/>
<accession>A0A067S8P3</accession>
<dbReference type="InterPro" id="IPR009057">
    <property type="entry name" value="Homeodomain-like_sf"/>
</dbReference>
<feature type="non-terminal residue" evidence="1">
    <location>
        <position position="1"/>
    </location>
</feature>
<evidence type="ECO:0000313" key="1">
    <source>
        <dbReference type="EMBL" id="KDR67240.1"/>
    </source>
</evidence>
<dbReference type="STRING" id="685588.A0A067S8P3"/>
<reference evidence="2" key="1">
    <citation type="journal article" date="2014" name="Proc. Natl. Acad. Sci. U.S.A.">
        <title>Extensive sampling of basidiomycete genomes demonstrates inadequacy of the white-rot/brown-rot paradigm for wood decay fungi.</title>
        <authorList>
            <person name="Riley R."/>
            <person name="Salamov A.A."/>
            <person name="Brown D.W."/>
            <person name="Nagy L.G."/>
            <person name="Floudas D."/>
            <person name="Held B.W."/>
            <person name="Levasseur A."/>
            <person name="Lombard V."/>
            <person name="Morin E."/>
            <person name="Otillar R."/>
            <person name="Lindquist E.A."/>
            <person name="Sun H."/>
            <person name="LaButti K.M."/>
            <person name="Schmutz J."/>
            <person name="Jabbour D."/>
            <person name="Luo H."/>
            <person name="Baker S.E."/>
            <person name="Pisabarro A.G."/>
            <person name="Walton J.D."/>
            <person name="Blanchette R.A."/>
            <person name="Henrissat B."/>
            <person name="Martin F."/>
            <person name="Cullen D."/>
            <person name="Hibbett D.S."/>
            <person name="Grigoriev I.V."/>
        </authorList>
    </citation>
    <scope>NUCLEOTIDE SEQUENCE [LARGE SCALE GENOMIC DNA]</scope>
    <source>
        <strain evidence="2">CBS 339.88</strain>
    </source>
</reference>
<dbReference type="Proteomes" id="UP000027222">
    <property type="component" value="Unassembled WGS sequence"/>
</dbReference>
<sequence length="123" mass="14305">FVLSLYTMGGNRRISPDLKECALRLWELGYDKEFITESLCISKTSMYRWRNIFDEFESVQRPPSAILGRPRIIIRAVLSAIEEVYKNEAEVYLDELTWWLAIHHDIAISRSALQKNLQDAGLT</sequence>
<keyword evidence="2" id="KW-1185">Reference proteome</keyword>
<name>A0A067S8P3_GALM3</name>
<dbReference type="EMBL" id="KL142416">
    <property type="protein sequence ID" value="KDR67240.1"/>
    <property type="molecule type" value="Genomic_DNA"/>
</dbReference>
<feature type="non-terminal residue" evidence="1">
    <location>
        <position position="123"/>
    </location>
</feature>
<gene>
    <name evidence="1" type="ORF">GALMADRAFT_50492</name>
</gene>